<feature type="domain" description="ABC transporter" evidence="4">
    <location>
        <begin position="35"/>
        <end position="277"/>
    </location>
</feature>
<gene>
    <name evidence="5" type="ORF">HNR13_003896</name>
</gene>
<dbReference type="InterPro" id="IPR003439">
    <property type="entry name" value="ABC_transporter-like_ATP-bd"/>
</dbReference>
<dbReference type="InterPro" id="IPR003593">
    <property type="entry name" value="AAA+_ATPase"/>
</dbReference>
<keyword evidence="5" id="KW-0762">Sugar transport</keyword>
<name>A0A853CZJ9_9MICO</name>
<dbReference type="InterPro" id="IPR017871">
    <property type="entry name" value="ABC_transporter-like_CS"/>
</dbReference>
<keyword evidence="1" id="KW-0547">Nucleotide-binding</keyword>
<dbReference type="PROSITE" id="PS00211">
    <property type="entry name" value="ABC_TRANSPORTER_1"/>
    <property type="match status" value="1"/>
</dbReference>
<dbReference type="PANTHER" id="PTHR43790">
    <property type="entry name" value="CARBOHYDRATE TRANSPORT ATP-BINDING PROTEIN MG119-RELATED"/>
    <property type="match status" value="1"/>
</dbReference>
<evidence type="ECO:0000313" key="6">
    <source>
        <dbReference type="Proteomes" id="UP000578352"/>
    </source>
</evidence>
<evidence type="ECO:0000256" key="2">
    <source>
        <dbReference type="ARBA" id="ARBA00022840"/>
    </source>
</evidence>
<dbReference type="CDD" id="cd03216">
    <property type="entry name" value="ABC_Carb_Monos_I"/>
    <property type="match status" value="1"/>
</dbReference>
<dbReference type="PANTHER" id="PTHR43790:SF8">
    <property type="entry name" value="SUGAR ABC TRANSPORTER ATP-BINDING PROTEIN"/>
    <property type="match status" value="1"/>
</dbReference>
<reference evidence="5 6" key="1">
    <citation type="submission" date="2020-07" db="EMBL/GenBank/DDBJ databases">
        <title>Sequencing the genomes of 1000 actinobacteria strains.</title>
        <authorList>
            <person name="Klenk H.-P."/>
        </authorList>
    </citation>
    <scope>NUCLEOTIDE SEQUENCE [LARGE SCALE GENOMIC DNA]</scope>
    <source>
        <strain evidence="5 6">DSM 15165</strain>
    </source>
</reference>
<protein>
    <submittedName>
        <fullName evidence="5">Simple sugar transport system ATP-binding protein</fullName>
    </submittedName>
</protein>
<feature type="region of interest" description="Disordered" evidence="3">
    <location>
        <begin position="1"/>
        <end position="24"/>
    </location>
</feature>
<evidence type="ECO:0000256" key="1">
    <source>
        <dbReference type="ARBA" id="ARBA00022741"/>
    </source>
</evidence>
<dbReference type="InterPro" id="IPR050107">
    <property type="entry name" value="ABC_carbohydrate_import_ATPase"/>
</dbReference>
<dbReference type="PROSITE" id="PS50893">
    <property type="entry name" value="ABC_TRANSPORTER_2"/>
    <property type="match status" value="1"/>
</dbReference>
<proteinExistence type="predicted"/>
<dbReference type="SMART" id="SM00382">
    <property type="entry name" value="AAA"/>
    <property type="match status" value="1"/>
</dbReference>
<evidence type="ECO:0000259" key="4">
    <source>
        <dbReference type="PROSITE" id="PS50893"/>
    </source>
</evidence>
<accession>A0A853CZJ9</accession>
<dbReference type="EMBL" id="JACCFL010000001">
    <property type="protein sequence ID" value="NYJ25609.1"/>
    <property type="molecule type" value="Genomic_DNA"/>
</dbReference>
<dbReference type="AlphaFoldDB" id="A0A853CZJ9"/>
<dbReference type="SUPFAM" id="SSF52540">
    <property type="entry name" value="P-loop containing nucleoside triphosphate hydrolases"/>
    <property type="match status" value="1"/>
</dbReference>
<organism evidence="5 6">
    <name type="scientific">Leifsonia shinshuensis</name>
    <dbReference type="NCBI Taxonomy" id="150026"/>
    <lineage>
        <taxon>Bacteria</taxon>
        <taxon>Bacillati</taxon>
        <taxon>Actinomycetota</taxon>
        <taxon>Actinomycetes</taxon>
        <taxon>Micrococcales</taxon>
        <taxon>Microbacteriaceae</taxon>
        <taxon>Leifsonia</taxon>
    </lineage>
</organism>
<dbReference type="Gene3D" id="3.40.50.300">
    <property type="entry name" value="P-loop containing nucleotide triphosphate hydrolases"/>
    <property type="match status" value="1"/>
</dbReference>
<dbReference type="InterPro" id="IPR027417">
    <property type="entry name" value="P-loop_NTPase"/>
</dbReference>
<dbReference type="RefSeq" id="WP_218881273.1">
    <property type="nucleotide sequence ID" value="NZ_BAABEH010000001.1"/>
</dbReference>
<sequence length="282" mass="29781">MRDDSLPDAGNRPRSGADDSVANGNTALATPGVAIAARNVSKQFGHVHALRDASLTAHHGEIVALFGDNGAGKSTFLRILQGSHKPDNGEVIVDDQPVVMTSVRDAQRLGVDTVYQDLSLAPDLSVVDNMFLGDEILTGGAGGLLGILDRKEMEERTDAALRELSIALPSLTVPIRDLSGGQRQAVAVARSVMRSTTAVLLDEPTAALGARQSELVCDLMRRVADRGLGVVVVSHDLPRVLGLADRVVILWRGETVLDSPAADLTVPEVVATMVGYKKEQAS</sequence>
<dbReference type="GO" id="GO:0005524">
    <property type="term" value="F:ATP binding"/>
    <property type="evidence" value="ECO:0007669"/>
    <property type="project" value="UniProtKB-KW"/>
</dbReference>
<evidence type="ECO:0000313" key="5">
    <source>
        <dbReference type="EMBL" id="NYJ25609.1"/>
    </source>
</evidence>
<keyword evidence="5" id="KW-0813">Transport</keyword>
<evidence type="ECO:0000256" key="3">
    <source>
        <dbReference type="SAM" id="MobiDB-lite"/>
    </source>
</evidence>
<dbReference type="Proteomes" id="UP000578352">
    <property type="component" value="Unassembled WGS sequence"/>
</dbReference>
<dbReference type="Pfam" id="PF00005">
    <property type="entry name" value="ABC_tran"/>
    <property type="match status" value="1"/>
</dbReference>
<keyword evidence="2 5" id="KW-0067">ATP-binding</keyword>
<dbReference type="GO" id="GO:0016887">
    <property type="term" value="F:ATP hydrolysis activity"/>
    <property type="evidence" value="ECO:0007669"/>
    <property type="project" value="InterPro"/>
</dbReference>
<comment type="caution">
    <text evidence="5">The sequence shown here is derived from an EMBL/GenBank/DDBJ whole genome shotgun (WGS) entry which is preliminary data.</text>
</comment>